<comment type="subcellular location">
    <subcellularLocation>
        <location evidence="6">Cytoplasm</location>
    </subcellularLocation>
</comment>
<dbReference type="Proteomes" id="UP000254834">
    <property type="component" value="Chromosome"/>
</dbReference>
<evidence type="ECO:0000256" key="3">
    <source>
        <dbReference type="ARBA" id="ARBA00022741"/>
    </source>
</evidence>
<keyword evidence="3 6" id="KW-0547">Nucleotide-binding</keyword>
<comment type="catalytic activity">
    <reaction evidence="5 6">
        <text>cytidine(34) in tRNA(Ile2) + L-lysine + ATP = lysidine(34) in tRNA(Ile2) + AMP + diphosphate + H(+)</text>
        <dbReference type="Rhea" id="RHEA:43744"/>
        <dbReference type="Rhea" id="RHEA-COMP:10625"/>
        <dbReference type="Rhea" id="RHEA-COMP:10670"/>
        <dbReference type="ChEBI" id="CHEBI:15378"/>
        <dbReference type="ChEBI" id="CHEBI:30616"/>
        <dbReference type="ChEBI" id="CHEBI:32551"/>
        <dbReference type="ChEBI" id="CHEBI:33019"/>
        <dbReference type="ChEBI" id="CHEBI:82748"/>
        <dbReference type="ChEBI" id="CHEBI:83665"/>
        <dbReference type="ChEBI" id="CHEBI:456215"/>
        <dbReference type="EC" id="6.3.4.19"/>
    </reaction>
</comment>
<dbReference type="SUPFAM" id="SSF82829">
    <property type="entry name" value="MesJ substrate recognition domain-like"/>
    <property type="match status" value="1"/>
</dbReference>
<keyword evidence="4 6" id="KW-0067">ATP-binding</keyword>
<dbReference type="PANTHER" id="PTHR43033">
    <property type="entry name" value="TRNA(ILE)-LYSIDINE SYNTHASE-RELATED"/>
    <property type="match status" value="1"/>
</dbReference>
<protein>
    <recommendedName>
        <fullName evidence="6">tRNA(Ile)-lysidine synthase</fullName>
        <ecNumber evidence="6">6.3.4.19</ecNumber>
    </recommendedName>
    <alternativeName>
        <fullName evidence="6">tRNA(Ile)-2-lysyl-cytidine synthase</fullName>
    </alternativeName>
    <alternativeName>
        <fullName evidence="6">tRNA(Ile)-lysidine synthetase</fullName>
    </alternativeName>
</protein>
<dbReference type="InterPro" id="IPR011063">
    <property type="entry name" value="TilS/TtcA_N"/>
</dbReference>
<sequence>MLSRRHVSDPLPPDPNSIIQPHTTIIVGLSGGPDSVCLLHVLCSQKKELNLQIIAAHLDHEWQESSKIAAELCKNMCNNLGVDLVIKKLSELEFDVKWNGSQEEVGRLMRRHFFQSVAQQYQAHAIALAHHEQDQHETFFIRLLRGSSLKGLTGIQKKDGLYIRPLLHWSKNQIMQYLHENNLNYYTDQTNTSDAYLRNRIRNHVIPALHATDNRFEKNLTSTMSQLSLAHDFIEQQTCKIMQTMTTPQGINIALFLDTHTVAQQNILLRLLIMCGISFTPSQKLFNEIMRFLKKSSKNKHTLYQNCLIKKDKNYFSIEKLIKIDKNL</sequence>
<evidence type="ECO:0000313" key="8">
    <source>
        <dbReference type="EMBL" id="AXK60980.1"/>
    </source>
</evidence>
<dbReference type="PANTHER" id="PTHR43033:SF1">
    <property type="entry name" value="TRNA(ILE)-LYSIDINE SYNTHASE-RELATED"/>
    <property type="match status" value="1"/>
</dbReference>
<feature type="binding site" evidence="6">
    <location>
        <begin position="30"/>
        <end position="35"/>
    </location>
    <ligand>
        <name>ATP</name>
        <dbReference type="ChEBI" id="CHEBI:30616"/>
    </ligand>
</feature>
<dbReference type="InterPro" id="IPR014729">
    <property type="entry name" value="Rossmann-like_a/b/a_fold"/>
</dbReference>
<dbReference type="GO" id="GO:0032267">
    <property type="term" value="F:tRNA(Ile)-lysidine synthase activity"/>
    <property type="evidence" value="ECO:0007669"/>
    <property type="project" value="UniProtKB-EC"/>
</dbReference>
<dbReference type="SUPFAM" id="SSF52402">
    <property type="entry name" value="Adenine nucleotide alpha hydrolases-like"/>
    <property type="match status" value="1"/>
</dbReference>
<dbReference type="HAMAP" id="MF_01161">
    <property type="entry name" value="tRNA_Ile_lys_synt"/>
    <property type="match status" value="1"/>
</dbReference>
<proteinExistence type="inferred from homology"/>
<comment type="similarity">
    <text evidence="6">Belongs to the tRNA(Ile)-lysidine synthase family.</text>
</comment>
<evidence type="ECO:0000256" key="6">
    <source>
        <dbReference type="HAMAP-Rule" id="MF_01161"/>
    </source>
</evidence>
<gene>
    <name evidence="6 8" type="primary">tilS</name>
    <name evidence="8" type="ORF">C0J27_04575</name>
</gene>
<dbReference type="InterPro" id="IPR012094">
    <property type="entry name" value="tRNA_Ile_lys_synt"/>
</dbReference>
<dbReference type="Pfam" id="PF01171">
    <property type="entry name" value="ATP_bind_3"/>
    <property type="match status" value="1"/>
</dbReference>
<evidence type="ECO:0000256" key="4">
    <source>
        <dbReference type="ARBA" id="ARBA00022840"/>
    </source>
</evidence>
<dbReference type="CDD" id="cd01992">
    <property type="entry name" value="TilS_N"/>
    <property type="match status" value="1"/>
</dbReference>
<keyword evidence="9" id="KW-1185">Reference proteome</keyword>
<evidence type="ECO:0000259" key="7">
    <source>
        <dbReference type="Pfam" id="PF01171"/>
    </source>
</evidence>
<dbReference type="NCBIfam" id="TIGR02432">
    <property type="entry name" value="lysidine_TilS_N"/>
    <property type="match status" value="1"/>
</dbReference>
<evidence type="ECO:0000313" key="9">
    <source>
        <dbReference type="Proteomes" id="UP000254834"/>
    </source>
</evidence>
<evidence type="ECO:0000256" key="1">
    <source>
        <dbReference type="ARBA" id="ARBA00022598"/>
    </source>
</evidence>
<keyword evidence="6" id="KW-0963">Cytoplasm</keyword>
<dbReference type="GO" id="GO:0005524">
    <property type="term" value="F:ATP binding"/>
    <property type="evidence" value="ECO:0007669"/>
    <property type="project" value="UniProtKB-UniRule"/>
</dbReference>
<dbReference type="GO" id="GO:0005737">
    <property type="term" value="C:cytoplasm"/>
    <property type="evidence" value="ECO:0007669"/>
    <property type="project" value="UniProtKB-SubCell"/>
</dbReference>
<evidence type="ECO:0000256" key="5">
    <source>
        <dbReference type="ARBA" id="ARBA00048539"/>
    </source>
</evidence>
<dbReference type="KEGG" id="cdes:C0J27_04575"/>
<dbReference type="AlphaFoldDB" id="A0A345ZCG3"/>
<dbReference type="Gene3D" id="3.40.50.620">
    <property type="entry name" value="HUPs"/>
    <property type="match status" value="1"/>
</dbReference>
<accession>A0A345ZCG3</accession>
<dbReference type="InterPro" id="IPR012795">
    <property type="entry name" value="tRNA_Ile_lys_synt_N"/>
</dbReference>
<keyword evidence="1 6" id="KW-0436">Ligase</keyword>
<keyword evidence="2 6" id="KW-0819">tRNA processing</keyword>
<feature type="domain" description="tRNA(Ile)-lysidine/2-thiocytidine synthase N-terminal" evidence="7">
    <location>
        <begin position="25"/>
        <end position="203"/>
    </location>
</feature>
<dbReference type="EC" id="6.3.4.19" evidence="6"/>
<name>A0A345ZCG3_9BACT</name>
<comment type="domain">
    <text evidence="6">The N-terminal region contains the highly conserved SGGXDS motif, predicted to be a P-loop motif involved in ATP binding.</text>
</comment>
<organism evidence="8 9">
    <name type="scientific">Candidatus Chromulinivorax destructor</name>
    <dbReference type="NCBI Taxonomy" id="2066483"/>
    <lineage>
        <taxon>Bacteria</taxon>
        <taxon>Candidatus Babelota</taxon>
        <taxon>Candidatus Babeliae</taxon>
        <taxon>Candidatus Babeliales</taxon>
        <taxon>Candidatus Chromulinivoraceae</taxon>
        <taxon>Candidatus Chromulinivorax</taxon>
    </lineage>
</organism>
<dbReference type="OrthoDB" id="9807403at2"/>
<dbReference type="GO" id="GO:0006400">
    <property type="term" value="P:tRNA modification"/>
    <property type="evidence" value="ECO:0007669"/>
    <property type="project" value="UniProtKB-UniRule"/>
</dbReference>
<dbReference type="EMBL" id="CP025544">
    <property type="protein sequence ID" value="AXK60980.1"/>
    <property type="molecule type" value="Genomic_DNA"/>
</dbReference>
<reference evidence="8 9" key="1">
    <citation type="submission" date="2017-12" db="EMBL/GenBank/DDBJ databases">
        <title>Chromulinavorax destructans is a abundant pathogen of dominant heterotrophic picoflagllates.</title>
        <authorList>
            <person name="Deeg C.M."/>
            <person name="Zimmer M."/>
            <person name="Suttle C.A."/>
        </authorList>
    </citation>
    <scope>NUCLEOTIDE SEQUENCE [LARGE SCALE GENOMIC DNA]</scope>
    <source>
        <strain evidence="8 9">SeV1</strain>
    </source>
</reference>
<evidence type="ECO:0000256" key="2">
    <source>
        <dbReference type="ARBA" id="ARBA00022694"/>
    </source>
</evidence>
<comment type="function">
    <text evidence="6">Ligates lysine onto the cytidine present at position 34 of the AUA codon-specific tRNA(Ile) that contains the anticodon CAU, in an ATP-dependent manner. Cytidine is converted to lysidine, thus changing the amino acid specificity of the tRNA from methionine to isoleucine.</text>
</comment>